<keyword evidence="7 9" id="KW-0472">Membrane</keyword>
<evidence type="ECO:0000256" key="6">
    <source>
        <dbReference type="ARBA" id="ARBA00022989"/>
    </source>
</evidence>
<feature type="region of interest" description="Disordered" evidence="8">
    <location>
        <begin position="65"/>
        <end position="93"/>
    </location>
</feature>
<feature type="region of interest" description="Disordered" evidence="8">
    <location>
        <begin position="835"/>
        <end position="855"/>
    </location>
</feature>
<dbReference type="GO" id="GO:0007043">
    <property type="term" value="P:cell-cell junction assembly"/>
    <property type="evidence" value="ECO:0007669"/>
    <property type="project" value="TreeGrafter"/>
</dbReference>
<keyword evidence="3" id="KW-0732">Signal</keyword>
<dbReference type="GO" id="GO:0008013">
    <property type="term" value="F:beta-catenin binding"/>
    <property type="evidence" value="ECO:0007669"/>
    <property type="project" value="TreeGrafter"/>
</dbReference>
<keyword evidence="2 9" id="KW-0812">Transmembrane</keyword>
<evidence type="ECO:0000256" key="8">
    <source>
        <dbReference type="SAM" id="MobiDB-lite"/>
    </source>
</evidence>
<dbReference type="GO" id="GO:0005509">
    <property type="term" value="F:calcium ion binding"/>
    <property type="evidence" value="ECO:0007669"/>
    <property type="project" value="InterPro"/>
</dbReference>
<dbReference type="InterPro" id="IPR013320">
    <property type="entry name" value="ConA-like_dom_sf"/>
</dbReference>
<sequence>SGGHLLCFSGPKSTLPLPDVAGVRNRREFSSEALKVGHTSPSSPSCQLQSSVSCAALLGRSSKSSSTCQRGAGQPHFSGPTRHAALSSGKLNSLKPPLRERENCAFDRRRVRWGWREVAALKVFFGPTREMLAREGRAGEVAGVAVADGVRTKGDKNTFSTVRTGELVLAAKLDFRAPAAAPAPPSGPSTSATRRISSTAVVTVRVLDENDNGAQFLSDVYKRQPAGEPGAGVPPGRQPDRHRRGLGRQRPAGVQHRVGQLAAAVLAGHEHGRLFARKKADREAKDFYRLTVLATDYGNPADDWAEVRIRCSMKMIASRSLTRREYRFVMQIDDKGNVSQQPYLNRYADAFQENAGSDGGPAADGSVLHVSDCDAPPNGGPFSWSLVDAVATASLRRRPAHSLWPGETVCAHRPGGPADASLLPSNLTAVLAYPAAGGEKLGRLRLRHPSPKDARLRLLSHSDLFSLAPNGELSVAMATTRQTGCTGFDRGLASEQEVRVRVTLLTEAMAESACRCIWAAGARTASSWTGGTRSCGAADGAAAARRGRSGAPAGCAARLWGGERQRQLMALLAVYEESRRGFLDPAEVRSRLNSSEAVRSLLPEGAGLAAEARRDRRLLVETAGITFTAPEFRLAPTCGTAKLKGAPPSGAVFGFFPGGSEGGEGAAWALAEWQQLRGLELRLRTRQSRPGRLLRVSGCGGWRLALRLHADGDGRLEATAAVSGGGGTEDRDGPELLRLVSPRPVNDGAWHRVLLRLHDGSPYWTLELLTDSIEPQLGQLPALTSLLPFILGPGLDSASRTGPICRLPHRPAVLAGGHPTDGQRRLRLRPRLGAAARRPSWRRPARRRPRRRLHGGRRWRRRLPLQLRAALRRAALRAEPAPCDHRPCLNGGACRDFGDGRAADSPATARLGRPDRAASWWTAAAAERRPHLVEVEAPANTAAGAWAAAAAARAPAMLGLCDRDVDECRQAVGLCDGGRGVLRQPAGRVQVGGRRIWCECPSVSPDRPASGCPAKPGAAIDGGASASEQPLLLGLRFHELAAVLGCVSSLLLLALAVFCLVSCYGKRQARAAQARRRRRRLPGRPWRGGDGADADDGAADDQRQLRRPGGLADVRRLRDAAAAAANAAVNADRQLRAAGRALPVLLRLLRLGRRRPMSPQKPPPLLSFPRSLLRRRRSGRPRFSGELVDDQGELVDDQGELVDDQGELATARPAGGGHGAPPATLGGLGASRGPGNPPDLIMDGGPFSVSYFGGAGCRQTSAASASSPSNASTSTSAAASAPPLVVIGCGGGGSGFGGFGAWRRRARSCG</sequence>
<dbReference type="InterPro" id="IPR015919">
    <property type="entry name" value="Cadherin-like_sf"/>
</dbReference>
<dbReference type="InterPro" id="IPR039808">
    <property type="entry name" value="Cadherin"/>
</dbReference>
<dbReference type="PRINTS" id="PR00205">
    <property type="entry name" value="CADHERIN"/>
</dbReference>
<feature type="transmembrane region" description="Helical" evidence="9">
    <location>
        <begin position="1040"/>
        <end position="1065"/>
    </location>
</feature>
<feature type="region of interest" description="Disordered" evidence="8">
    <location>
        <begin position="222"/>
        <end position="254"/>
    </location>
</feature>
<evidence type="ECO:0000256" key="7">
    <source>
        <dbReference type="ARBA" id="ARBA00023136"/>
    </source>
</evidence>
<organism evidence="10 11">
    <name type="scientific">Macrostomum lignano</name>
    <dbReference type="NCBI Taxonomy" id="282301"/>
    <lineage>
        <taxon>Eukaryota</taxon>
        <taxon>Metazoa</taxon>
        <taxon>Spiralia</taxon>
        <taxon>Lophotrochozoa</taxon>
        <taxon>Platyhelminthes</taxon>
        <taxon>Rhabditophora</taxon>
        <taxon>Macrostomorpha</taxon>
        <taxon>Macrostomida</taxon>
        <taxon>Macrostomidae</taxon>
        <taxon>Macrostomum</taxon>
    </lineage>
</organism>
<feature type="compositionally biased region" description="Basic residues" evidence="8">
    <location>
        <begin position="839"/>
        <end position="855"/>
    </location>
</feature>
<protein>
    <submittedName>
        <fullName evidence="11">Cadherin domain-containing protein</fullName>
    </submittedName>
</protein>
<evidence type="ECO:0000256" key="4">
    <source>
        <dbReference type="ARBA" id="ARBA00022737"/>
    </source>
</evidence>
<dbReference type="GO" id="GO:0005912">
    <property type="term" value="C:adherens junction"/>
    <property type="evidence" value="ECO:0007669"/>
    <property type="project" value="TreeGrafter"/>
</dbReference>
<reference evidence="11" key="1">
    <citation type="submission" date="2016-11" db="UniProtKB">
        <authorList>
            <consortium name="WormBaseParasite"/>
        </authorList>
    </citation>
    <scope>IDENTIFICATION</scope>
</reference>
<dbReference type="PANTHER" id="PTHR24027">
    <property type="entry name" value="CADHERIN-23"/>
    <property type="match status" value="1"/>
</dbReference>
<dbReference type="GO" id="GO:0016342">
    <property type="term" value="C:catenin complex"/>
    <property type="evidence" value="ECO:0007669"/>
    <property type="project" value="TreeGrafter"/>
</dbReference>
<dbReference type="CDD" id="cd11304">
    <property type="entry name" value="Cadherin_repeat"/>
    <property type="match status" value="1"/>
</dbReference>
<accession>A0A1I8FBF2</accession>
<dbReference type="GO" id="GO:0044331">
    <property type="term" value="P:cell-cell adhesion mediated by cadherin"/>
    <property type="evidence" value="ECO:0007669"/>
    <property type="project" value="TreeGrafter"/>
</dbReference>
<evidence type="ECO:0000256" key="9">
    <source>
        <dbReference type="SAM" id="Phobius"/>
    </source>
</evidence>
<evidence type="ECO:0000256" key="1">
    <source>
        <dbReference type="ARBA" id="ARBA00004167"/>
    </source>
</evidence>
<dbReference type="SUPFAM" id="SSF49899">
    <property type="entry name" value="Concanavalin A-like lectins/glucanases"/>
    <property type="match status" value="1"/>
</dbReference>
<dbReference type="Proteomes" id="UP000095280">
    <property type="component" value="Unplaced"/>
</dbReference>
<name>A0A1I8FBF2_9PLAT</name>
<dbReference type="GO" id="GO:0000902">
    <property type="term" value="P:cell morphogenesis"/>
    <property type="evidence" value="ECO:0007669"/>
    <property type="project" value="TreeGrafter"/>
</dbReference>
<comment type="subcellular location">
    <subcellularLocation>
        <location evidence="1">Membrane</location>
        <topology evidence="1">Single-pass membrane protein</topology>
    </subcellularLocation>
</comment>
<dbReference type="GO" id="GO:0007156">
    <property type="term" value="P:homophilic cell adhesion via plasma membrane adhesion molecules"/>
    <property type="evidence" value="ECO:0007669"/>
    <property type="project" value="InterPro"/>
</dbReference>
<evidence type="ECO:0000256" key="5">
    <source>
        <dbReference type="ARBA" id="ARBA00022837"/>
    </source>
</evidence>
<keyword evidence="6 9" id="KW-1133">Transmembrane helix</keyword>
<dbReference type="GO" id="GO:0016477">
    <property type="term" value="P:cell migration"/>
    <property type="evidence" value="ECO:0007669"/>
    <property type="project" value="TreeGrafter"/>
</dbReference>
<dbReference type="GO" id="GO:0034332">
    <property type="term" value="P:adherens junction organization"/>
    <property type="evidence" value="ECO:0007669"/>
    <property type="project" value="TreeGrafter"/>
</dbReference>
<proteinExistence type="predicted"/>
<feature type="region of interest" description="Disordered" evidence="8">
    <location>
        <begin position="1074"/>
        <end position="1111"/>
    </location>
</feature>
<dbReference type="WBParaSite" id="maker-unitig_26607-snap-gene-0.2-mRNA-1">
    <property type="protein sequence ID" value="maker-unitig_26607-snap-gene-0.2-mRNA-1"/>
    <property type="gene ID" value="maker-unitig_26607-snap-gene-0.2"/>
</dbReference>
<dbReference type="InterPro" id="IPR002126">
    <property type="entry name" value="Cadherin-like_dom"/>
</dbReference>
<dbReference type="SUPFAM" id="SSF49313">
    <property type="entry name" value="Cadherin-like"/>
    <property type="match status" value="1"/>
</dbReference>
<dbReference type="GO" id="GO:0016339">
    <property type="term" value="P:calcium-dependent cell-cell adhesion via plasma membrane cell adhesion molecules"/>
    <property type="evidence" value="ECO:0007669"/>
    <property type="project" value="TreeGrafter"/>
</dbReference>
<evidence type="ECO:0000256" key="2">
    <source>
        <dbReference type="ARBA" id="ARBA00022692"/>
    </source>
</evidence>
<dbReference type="GO" id="GO:0045296">
    <property type="term" value="F:cadherin binding"/>
    <property type="evidence" value="ECO:0007669"/>
    <property type="project" value="TreeGrafter"/>
</dbReference>
<evidence type="ECO:0000313" key="11">
    <source>
        <dbReference type="WBParaSite" id="maker-unitig_26607-snap-gene-0.2-mRNA-1"/>
    </source>
</evidence>
<feature type="region of interest" description="Disordered" evidence="8">
    <location>
        <begin position="1209"/>
        <end position="1242"/>
    </location>
</feature>
<evidence type="ECO:0000313" key="10">
    <source>
        <dbReference type="Proteomes" id="UP000095280"/>
    </source>
</evidence>
<evidence type="ECO:0000256" key="3">
    <source>
        <dbReference type="ARBA" id="ARBA00022729"/>
    </source>
</evidence>
<keyword evidence="5" id="KW-0106">Calcium</keyword>
<dbReference type="PANTHER" id="PTHR24027:SF422">
    <property type="entry name" value="CADHERIN DOMAIN-CONTAINING PROTEIN"/>
    <property type="match status" value="1"/>
</dbReference>
<keyword evidence="10" id="KW-1185">Reference proteome</keyword>
<keyword evidence="4" id="KW-0677">Repeat</keyword>